<dbReference type="Proteomes" id="UP001056500">
    <property type="component" value="Chromosome"/>
</dbReference>
<name>A0ABY4WS59_9BACL</name>
<organism evidence="4 5">
    <name type="scientific">Brevibacillus ruminantium</name>
    <dbReference type="NCBI Taxonomy" id="2950604"/>
    <lineage>
        <taxon>Bacteria</taxon>
        <taxon>Bacillati</taxon>
        <taxon>Bacillota</taxon>
        <taxon>Bacilli</taxon>
        <taxon>Bacillales</taxon>
        <taxon>Paenibacillaceae</taxon>
        <taxon>Brevibacillus</taxon>
    </lineage>
</organism>
<keyword evidence="1" id="KW-0238">DNA-binding</keyword>
<keyword evidence="5" id="KW-1185">Reference proteome</keyword>
<dbReference type="EMBL" id="CP098755">
    <property type="protein sequence ID" value="USG67421.1"/>
    <property type="molecule type" value="Genomic_DNA"/>
</dbReference>
<feature type="domain" description="Solute-binding protein family 5" evidence="2">
    <location>
        <begin position="178"/>
        <end position="498"/>
    </location>
</feature>
<dbReference type="InterPro" id="IPR025370">
    <property type="entry name" value="SgrR_HTH_N"/>
</dbReference>
<dbReference type="InterPro" id="IPR000914">
    <property type="entry name" value="SBP_5_dom"/>
</dbReference>
<dbReference type="PANTHER" id="PTHR30290">
    <property type="entry name" value="PERIPLASMIC BINDING COMPONENT OF ABC TRANSPORTER"/>
    <property type="match status" value="1"/>
</dbReference>
<evidence type="ECO:0000313" key="4">
    <source>
        <dbReference type="EMBL" id="USG67421.1"/>
    </source>
</evidence>
<evidence type="ECO:0000313" key="5">
    <source>
        <dbReference type="Proteomes" id="UP001056500"/>
    </source>
</evidence>
<dbReference type="InterPro" id="IPR039424">
    <property type="entry name" value="SBP_5"/>
</dbReference>
<dbReference type="Gene3D" id="3.40.190.10">
    <property type="entry name" value="Periplasmic binding protein-like II"/>
    <property type="match status" value="1"/>
</dbReference>
<dbReference type="Pfam" id="PF12793">
    <property type="entry name" value="SgrR_N"/>
    <property type="match status" value="1"/>
</dbReference>
<feature type="domain" description="Transcriptional regulator SgrR N-terminal HTH" evidence="3">
    <location>
        <begin position="3"/>
        <end position="101"/>
    </location>
</feature>
<gene>
    <name evidence="4" type="ORF">NDK47_09150</name>
</gene>
<evidence type="ECO:0000259" key="3">
    <source>
        <dbReference type="Pfam" id="PF12793"/>
    </source>
</evidence>
<dbReference type="Gene3D" id="3.10.105.10">
    <property type="entry name" value="Dipeptide-binding Protein, Domain 3"/>
    <property type="match status" value="1"/>
</dbReference>
<protein>
    <submittedName>
        <fullName evidence="4">ABC transporter substrate-binding protein</fullName>
    </submittedName>
</protein>
<dbReference type="PANTHER" id="PTHR30290:SF72">
    <property type="entry name" value="HTH-TYPE TRANSCRIPTIONAL REGULATOR SGRR"/>
    <property type="match status" value="1"/>
</dbReference>
<evidence type="ECO:0000256" key="1">
    <source>
        <dbReference type="ARBA" id="ARBA00023125"/>
    </source>
</evidence>
<dbReference type="Pfam" id="PF00496">
    <property type="entry name" value="SBP_bac_5"/>
    <property type="match status" value="1"/>
</dbReference>
<dbReference type="SUPFAM" id="SSF53850">
    <property type="entry name" value="Periplasmic binding protein-like II"/>
    <property type="match status" value="1"/>
</dbReference>
<reference evidence="4" key="1">
    <citation type="submission" date="2022-06" db="EMBL/GenBank/DDBJ databases">
        <title>Genome sequencing of Brevibacillus sp. BB3-R1.</title>
        <authorList>
            <person name="Heo J."/>
            <person name="Lee D."/>
            <person name="Won M."/>
            <person name="Han B.-H."/>
            <person name="Hong S.-B."/>
            <person name="Kwon S.-W."/>
        </authorList>
    </citation>
    <scope>NUCLEOTIDE SEQUENCE</scope>
    <source>
        <strain evidence="4">BB3-R1</strain>
    </source>
</reference>
<dbReference type="RefSeq" id="WP_251874520.1">
    <property type="nucleotide sequence ID" value="NZ_CP098755.1"/>
</dbReference>
<evidence type="ECO:0000259" key="2">
    <source>
        <dbReference type="Pfam" id="PF00496"/>
    </source>
</evidence>
<accession>A0ABY4WS59</accession>
<proteinExistence type="predicted"/>
<sequence>MERLANDYLMLMKAFPEQKEKEPRSVTMAELSNILFCTPRNVKLIFTKMEQMGWIRYTPGRGRGHTSELSFLIGREKFLARQTEELVMAGHVERAFQLIKEFGEGTAARENLFSWLSGYFGYEAVANQDQPIETLRLPIYRSIHTWDPAGAIYSHDLHMVSQVFDTLVSFDVEWGRFKPGISHYWEADREGTSWTFYLRKGILFHHGRELVADDVAFSLSRLKQMNSGQSWLADQIQEITILSRYALNIKLEKANYLFLAFMSYPPSSILPKDVYAQDGTDSLQLPVGSGPYRVGKVTPGLCVLEAFDHYFNGRAFIDRVEIMIMPEQGELADGLGKGNVLKVKTGEKQLPSADDEQEAEAYCIGTSLLTVNLQKQGPLQALPLRKALSHFLDRQQLVDDMGEPCLYPAYSLQWRGQVSPKAGGDGSHDGEELVESLLCQSGYRGERIQLYTYPRHAPDAEWLKTAYGKLGIMVDVQIVSWKEMLDEEQIRKADLILFEAVVSEGAIKLLEYLQGKNSFIRRHLSPERIGWVDKKLDRLLAEPEEAVRQKHFDEIEETLGREYAWITLTHKNVRAFSHHSLKGVKVNARGWVEFKDLWFQA</sequence>